<name>A0ABM1MHF2_NICVS</name>
<dbReference type="InterPro" id="IPR015915">
    <property type="entry name" value="Kelch-typ_b-propeller"/>
</dbReference>
<gene>
    <name evidence="5" type="primary">LOC108560818</name>
</gene>
<accession>A0ABM1MHF2</accession>
<keyword evidence="4" id="KW-1185">Reference proteome</keyword>
<dbReference type="SUPFAM" id="SSF117281">
    <property type="entry name" value="Kelch motif"/>
    <property type="match status" value="2"/>
</dbReference>
<dbReference type="SMART" id="SM00875">
    <property type="entry name" value="BACK"/>
    <property type="match status" value="1"/>
</dbReference>
<dbReference type="Pfam" id="PF01344">
    <property type="entry name" value="Kelch_1"/>
    <property type="match status" value="5"/>
</dbReference>
<dbReference type="Gene3D" id="2.120.10.80">
    <property type="entry name" value="Kelch-type beta propeller"/>
    <property type="match status" value="2"/>
</dbReference>
<proteinExistence type="predicted"/>
<evidence type="ECO:0000313" key="5">
    <source>
        <dbReference type="RefSeq" id="XP_017774002.1"/>
    </source>
</evidence>
<dbReference type="InterPro" id="IPR011333">
    <property type="entry name" value="SKP1/BTB/POZ_sf"/>
</dbReference>
<dbReference type="PANTHER" id="PTHR45632">
    <property type="entry name" value="LD33804P"/>
    <property type="match status" value="1"/>
</dbReference>
<dbReference type="InterPro" id="IPR000210">
    <property type="entry name" value="BTB/POZ_dom"/>
</dbReference>
<feature type="domain" description="BACK" evidence="3">
    <location>
        <begin position="59"/>
        <end position="165"/>
    </location>
</feature>
<dbReference type="Proteomes" id="UP000695000">
    <property type="component" value="Unplaced"/>
</dbReference>
<dbReference type="Gene3D" id="1.25.40.420">
    <property type="match status" value="1"/>
</dbReference>
<dbReference type="InterPro" id="IPR006652">
    <property type="entry name" value="Kelch_1"/>
</dbReference>
<keyword evidence="1" id="KW-0880">Kelch repeat</keyword>
<dbReference type="PANTHER" id="PTHR45632:SF17">
    <property type="entry name" value="KELCH-LIKE PROTEIN 31"/>
    <property type="match status" value="1"/>
</dbReference>
<sequence>MNAPSDIFRKLMDFAYAGHCLITDDTLEPLIRHADQYEVLGVVQLCCQYILDHLSPENCLGMLRFARHYFCVELERRGRRFVRFNFGEVLKCGDGGKEFERLPVEDVIEILGDDDLNVRSEEAVFEAVQKWVEHDIAGRAHHLPDLLKVVRMGNLSAEYLTYSVLQWPPIDADNECKSLIGDVFKLMDSAPKDATLGHHPQLRPRVPHDILFAVGGWTAGSPTNFIETYDTRADRWLLSRDNDLVPRAYHGICTLDGLIYMIGGFDGNEHFNTVRCFDPATHLWKDCACMYYPRCYVSVAVHGGRIYAMGGYNGRIRMSSAERYDPQVNQWQQIQPMQRQRSDASAAALDDKIYIVGGFNGTEVMNSAEVYDTLTNQWSFIPHMISARSGVSLVAFKDTLYALGGFNGFTRLTSGEKYSPNFHHHCSSSNNNNSIGGGGLGVGGEWVQIAEMFSPRSNFATVILDEYIFVIGGFNAGSTTINYVECYDSEANEWFDAAPMNLNRSALSACVISGLQNAKDYSLLGRSVSELGQGASGCQAQQDTITAATTTPAP</sequence>
<dbReference type="Pfam" id="PF07707">
    <property type="entry name" value="BACK"/>
    <property type="match status" value="1"/>
</dbReference>
<dbReference type="Pfam" id="PF00651">
    <property type="entry name" value="BTB"/>
    <property type="match status" value="1"/>
</dbReference>
<reference evidence="5" key="1">
    <citation type="submission" date="2025-08" db="UniProtKB">
        <authorList>
            <consortium name="RefSeq"/>
        </authorList>
    </citation>
    <scope>IDENTIFICATION</scope>
    <source>
        <tissue evidence="5">Whole Larva</tissue>
    </source>
</reference>
<dbReference type="SMART" id="SM00612">
    <property type="entry name" value="Kelch"/>
    <property type="match status" value="6"/>
</dbReference>
<dbReference type="InterPro" id="IPR011705">
    <property type="entry name" value="BACK"/>
</dbReference>
<protein>
    <submittedName>
        <fullName evidence="5">Kelch-like protein 10 isoform X1</fullName>
    </submittedName>
</protein>
<keyword evidence="2" id="KW-0677">Repeat</keyword>
<evidence type="ECO:0000313" key="4">
    <source>
        <dbReference type="Proteomes" id="UP000695000"/>
    </source>
</evidence>
<evidence type="ECO:0000259" key="3">
    <source>
        <dbReference type="SMART" id="SM00875"/>
    </source>
</evidence>
<organism evidence="4 5">
    <name type="scientific">Nicrophorus vespilloides</name>
    <name type="common">Boreal carrion beetle</name>
    <dbReference type="NCBI Taxonomy" id="110193"/>
    <lineage>
        <taxon>Eukaryota</taxon>
        <taxon>Metazoa</taxon>
        <taxon>Ecdysozoa</taxon>
        <taxon>Arthropoda</taxon>
        <taxon>Hexapoda</taxon>
        <taxon>Insecta</taxon>
        <taxon>Pterygota</taxon>
        <taxon>Neoptera</taxon>
        <taxon>Endopterygota</taxon>
        <taxon>Coleoptera</taxon>
        <taxon>Polyphaga</taxon>
        <taxon>Staphyliniformia</taxon>
        <taxon>Silphidae</taxon>
        <taxon>Nicrophorinae</taxon>
        <taxon>Nicrophorus</taxon>
    </lineage>
</organism>
<dbReference type="GeneID" id="108560818"/>
<evidence type="ECO:0000256" key="1">
    <source>
        <dbReference type="ARBA" id="ARBA00022441"/>
    </source>
</evidence>
<dbReference type="SUPFAM" id="SSF54695">
    <property type="entry name" value="POZ domain"/>
    <property type="match status" value="1"/>
</dbReference>
<dbReference type="PRINTS" id="PR00501">
    <property type="entry name" value="KELCHREPEAT"/>
</dbReference>
<dbReference type="Gene3D" id="3.30.710.10">
    <property type="entry name" value="Potassium Channel Kv1.1, Chain A"/>
    <property type="match status" value="1"/>
</dbReference>
<dbReference type="RefSeq" id="XP_017774002.1">
    <property type="nucleotide sequence ID" value="XM_017918513.1"/>
</dbReference>
<evidence type="ECO:0000256" key="2">
    <source>
        <dbReference type="ARBA" id="ARBA00022737"/>
    </source>
</evidence>